<dbReference type="Proteomes" id="UP000007796">
    <property type="component" value="Unassembled WGS sequence"/>
</dbReference>
<feature type="region of interest" description="Disordered" evidence="1">
    <location>
        <begin position="1"/>
        <end position="60"/>
    </location>
</feature>
<feature type="compositionally biased region" description="Low complexity" evidence="1">
    <location>
        <begin position="127"/>
        <end position="138"/>
    </location>
</feature>
<dbReference type="RefSeq" id="XP_014170222.1">
    <property type="nucleotide sequence ID" value="XM_014314747.1"/>
</dbReference>
<dbReference type="InParanoid" id="F0XQ39"/>
<dbReference type="InterPro" id="IPR053203">
    <property type="entry name" value="Cisplatin_resist-associated"/>
</dbReference>
<feature type="region of interest" description="Disordered" evidence="1">
    <location>
        <begin position="115"/>
        <end position="168"/>
    </location>
</feature>
<proteinExistence type="predicted"/>
<dbReference type="eggNOG" id="ENOG502SD3B">
    <property type="taxonomic scope" value="Eukaryota"/>
</dbReference>
<accession>F0XQ39</accession>
<dbReference type="PANTHER" id="PTHR34693:SF1">
    <property type="entry name" value="PROTEIN PAR32"/>
    <property type="match status" value="1"/>
</dbReference>
<protein>
    <submittedName>
        <fullName evidence="2">Uncharacterized protein</fullName>
    </submittedName>
</protein>
<evidence type="ECO:0000256" key="1">
    <source>
        <dbReference type="SAM" id="MobiDB-lite"/>
    </source>
</evidence>
<dbReference type="EMBL" id="GL629801">
    <property type="protein sequence ID" value="EFX00740.1"/>
    <property type="molecule type" value="Genomic_DNA"/>
</dbReference>
<name>F0XQ39_GROCL</name>
<dbReference type="OrthoDB" id="4159136at2759"/>
<dbReference type="Pfam" id="PF12223">
    <property type="entry name" value="DUF3602"/>
    <property type="match status" value="1"/>
</dbReference>
<dbReference type="GeneID" id="25981320"/>
<sequence length="168" mass="17783">MSDEVFRRVGRGGAGNWYSKKDVEEAEKPEDRIEIPEQDTSSAAIRASPAPYARGGRGGAGNFFDSQSVAAVAVERQDEAVRLQAAASPSGYPRKPAAYSGRGGAGNWTGAIAAAEQEQEAKERQKQQQQAVMEAQIRQDVEAGLAMPAPAYHAKPARDGQKTPAGGL</sequence>
<dbReference type="HOGENOM" id="CLU_112553_0_0_1"/>
<organism evidence="3">
    <name type="scientific">Grosmannia clavigera (strain kw1407 / UAMH 11150)</name>
    <name type="common">Blue stain fungus</name>
    <name type="synonym">Graphiocladiella clavigera</name>
    <dbReference type="NCBI Taxonomy" id="655863"/>
    <lineage>
        <taxon>Eukaryota</taxon>
        <taxon>Fungi</taxon>
        <taxon>Dikarya</taxon>
        <taxon>Ascomycota</taxon>
        <taxon>Pezizomycotina</taxon>
        <taxon>Sordariomycetes</taxon>
        <taxon>Sordariomycetidae</taxon>
        <taxon>Ophiostomatales</taxon>
        <taxon>Ophiostomataceae</taxon>
        <taxon>Leptographium</taxon>
    </lineage>
</organism>
<gene>
    <name evidence="2" type="ORF">CMQ_7742</name>
</gene>
<reference evidence="2 3" key="1">
    <citation type="journal article" date="2011" name="Proc. Natl. Acad. Sci. U.S.A.">
        <title>Genome and transcriptome analyses of the mountain pine beetle-fungal symbiont Grosmannia clavigera, a lodgepole pine pathogen.</title>
        <authorList>
            <person name="DiGuistini S."/>
            <person name="Wang Y."/>
            <person name="Liao N.Y."/>
            <person name="Taylor G."/>
            <person name="Tanguay P."/>
            <person name="Feau N."/>
            <person name="Henrissat B."/>
            <person name="Chan S.K."/>
            <person name="Hesse-Orce U."/>
            <person name="Alamouti S.M."/>
            <person name="Tsui C.K.M."/>
            <person name="Docking R.T."/>
            <person name="Levasseur A."/>
            <person name="Haridas S."/>
            <person name="Robertson G."/>
            <person name="Birol I."/>
            <person name="Holt R.A."/>
            <person name="Marra M.A."/>
            <person name="Hamelin R.C."/>
            <person name="Hirst M."/>
            <person name="Jones S.J.M."/>
            <person name="Bohlmann J."/>
            <person name="Breuil C."/>
        </authorList>
    </citation>
    <scope>NUCLEOTIDE SEQUENCE [LARGE SCALE GENOMIC DNA]</scope>
    <source>
        <strain evidence="3">kw1407 / UAMH 11150</strain>
    </source>
</reference>
<evidence type="ECO:0000313" key="2">
    <source>
        <dbReference type="EMBL" id="EFX00740.1"/>
    </source>
</evidence>
<evidence type="ECO:0000313" key="3">
    <source>
        <dbReference type="Proteomes" id="UP000007796"/>
    </source>
</evidence>
<dbReference type="PANTHER" id="PTHR34693">
    <property type="entry name" value="PROTEIN PAR32"/>
    <property type="match status" value="1"/>
</dbReference>
<dbReference type="InterPro" id="IPR022024">
    <property type="entry name" value="DUF3602"/>
</dbReference>
<keyword evidence="3" id="KW-1185">Reference proteome</keyword>
<dbReference type="AlphaFoldDB" id="F0XQ39"/>